<evidence type="ECO:0000313" key="1">
    <source>
        <dbReference type="EMBL" id="SNX82783.1"/>
    </source>
</evidence>
<sequence>MSTTNSIFKSNESGLLLVFMEPGCEVTLEEFHEWYDNEHVPLRIERFPTFRSAVRYCVKETTLFPNDNQGSQENDIVEMPPKSSWGAFYTVSTNTTFCDPAYTSLRSERSEREAELFTRLAIVDRRIYKLEYDSDEDVNNNNEIQMNGKKIGLAVQTAKETPRYLIANSVDMKSPELLQEYNKWFEQEHVVLLSKIPGWRRSRRFTLLDNGVNGTNAKKQDAKSVPSTLCLHEYDNDSPEETPEFKLACSTQWRTKVIGGEQNQNILRRERKVCSIYRAWDPIAAIRSQNS</sequence>
<dbReference type="AlphaFoldDB" id="A0AAJ5C3Q8"/>
<accession>A0AAJ5C3Q8</accession>
<evidence type="ECO:0008006" key="3">
    <source>
        <dbReference type="Google" id="ProtNLM"/>
    </source>
</evidence>
<dbReference type="Proteomes" id="UP001294444">
    <property type="component" value="Unassembled WGS sequence"/>
</dbReference>
<protein>
    <recommendedName>
        <fullName evidence="3">EthD domain-containing protein</fullName>
    </recommendedName>
</protein>
<gene>
    <name evidence="1" type="ORF">MEPE_01489</name>
</gene>
<comment type="caution">
    <text evidence="1">The sequence shown here is derived from an EMBL/GenBank/DDBJ whole genome shotgun (WGS) entry which is preliminary data.</text>
</comment>
<proteinExistence type="predicted"/>
<keyword evidence="2" id="KW-1185">Reference proteome</keyword>
<evidence type="ECO:0000313" key="2">
    <source>
        <dbReference type="Proteomes" id="UP001294444"/>
    </source>
</evidence>
<reference evidence="1" key="1">
    <citation type="submission" date="2023-10" db="EMBL/GenBank/DDBJ databases">
        <authorList>
            <person name="Guldener U."/>
        </authorList>
    </citation>
    <scope>NUCLEOTIDE SEQUENCE</scope>
    <source>
        <strain evidence="1">Mp4</strain>
    </source>
</reference>
<dbReference type="EMBL" id="OAPG01000002">
    <property type="protein sequence ID" value="SNX82783.1"/>
    <property type="molecule type" value="Genomic_DNA"/>
</dbReference>
<organism evidence="1 2">
    <name type="scientific">Melanopsichium pennsylvanicum</name>
    <dbReference type="NCBI Taxonomy" id="63383"/>
    <lineage>
        <taxon>Eukaryota</taxon>
        <taxon>Fungi</taxon>
        <taxon>Dikarya</taxon>
        <taxon>Basidiomycota</taxon>
        <taxon>Ustilaginomycotina</taxon>
        <taxon>Ustilaginomycetes</taxon>
        <taxon>Ustilaginales</taxon>
        <taxon>Ustilaginaceae</taxon>
        <taxon>Melanopsichium</taxon>
    </lineage>
</organism>
<name>A0AAJ5C3Q8_9BASI</name>